<evidence type="ECO:0000313" key="3">
    <source>
        <dbReference type="Proteomes" id="UP000199331"/>
    </source>
</evidence>
<evidence type="ECO:0000256" key="1">
    <source>
        <dbReference type="SAM" id="Phobius"/>
    </source>
</evidence>
<evidence type="ECO:0000313" key="2">
    <source>
        <dbReference type="EMBL" id="SFP31759.1"/>
    </source>
</evidence>
<keyword evidence="1" id="KW-0812">Transmembrane</keyword>
<dbReference type="STRING" id="604088.SAMN04488060_2316"/>
<feature type="transmembrane region" description="Helical" evidence="1">
    <location>
        <begin position="38"/>
        <end position="56"/>
    </location>
</feature>
<gene>
    <name evidence="2" type="ORF">SAMN04488060_2316</name>
</gene>
<dbReference type="Proteomes" id="UP000199331">
    <property type="component" value="Unassembled WGS sequence"/>
</dbReference>
<reference evidence="3" key="1">
    <citation type="submission" date="2016-10" db="EMBL/GenBank/DDBJ databases">
        <authorList>
            <person name="Varghese N."/>
            <person name="Submissions S."/>
        </authorList>
    </citation>
    <scope>NUCLEOTIDE SEQUENCE [LARGE SCALE GENOMIC DNA]</scope>
    <source>
        <strain evidence="3">CGMCC 1.7715</strain>
    </source>
</reference>
<keyword evidence="1" id="KW-1133">Transmembrane helix</keyword>
<dbReference type="AlphaFoldDB" id="A0A1I5PCC4"/>
<name>A0A1I5PCC4_9SPHN</name>
<sequence>MKRSGRRLRTIFAVPAAIGAASLLGLFLGLTGDGLGDLFAWLLVGLAPFTIVAVLLRRSPN</sequence>
<protein>
    <submittedName>
        <fullName evidence="2">Uncharacterized protein</fullName>
    </submittedName>
</protein>
<dbReference type="EMBL" id="FOWZ01000004">
    <property type="protein sequence ID" value="SFP31759.1"/>
    <property type="molecule type" value="Genomic_DNA"/>
</dbReference>
<keyword evidence="1" id="KW-0472">Membrane</keyword>
<keyword evidence="3" id="KW-1185">Reference proteome</keyword>
<proteinExistence type="predicted"/>
<organism evidence="2 3">
    <name type="scientific">Qipengyuania nanhaisediminis</name>
    <dbReference type="NCBI Taxonomy" id="604088"/>
    <lineage>
        <taxon>Bacteria</taxon>
        <taxon>Pseudomonadati</taxon>
        <taxon>Pseudomonadota</taxon>
        <taxon>Alphaproteobacteria</taxon>
        <taxon>Sphingomonadales</taxon>
        <taxon>Erythrobacteraceae</taxon>
        <taxon>Qipengyuania</taxon>
    </lineage>
</organism>
<accession>A0A1I5PCC4</accession>
<dbReference type="RefSeq" id="WP_090481783.1">
    <property type="nucleotide sequence ID" value="NZ_FOWZ01000004.1"/>
</dbReference>
<feature type="transmembrane region" description="Helical" evidence="1">
    <location>
        <begin position="12"/>
        <end position="32"/>
    </location>
</feature>